<evidence type="ECO:0008006" key="4">
    <source>
        <dbReference type="Google" id="ProtNLM"/>
    </source>
</evidence>
<reference evidence="2 3" key="1">
    <citation type="submission" date="2018-08" db="EMBL/GenBank/DDBJ databases">
        <title>Neisseria zalophi ATCC BAA-2455 complete genome.</title>
        <authorList>
            <person name="Veseli I.A."/>
            <person name="Buttler R."/>
            <person name="Mascarenhas dos Santos A.C."/>
            <person name="Pombert J.-F."/>
        </authorList>
    </citation>
    <scope>NUCLEOTIDE SEQUENCE [LARGE SCALE GENOMIC DNA]</scope>
    <source>
        <strain evidence="2 3">ATCC BAA-2455</strain>
    </source>
</reference>
<dbReference type="SMART" id="SM00028">
    <property type="entry name" value="TPR"/>
    <property type="match status" value="2"/>
</dbReference>
<feature type="signal peptide" evidence="1">
    <location>
        <begin position="1"/>
        <end position="25"/>
    </location>
</feature>
<evidence type="ECO:0000313" key="3">
    <source>
        <dbReference type="Proteomes" id="UP000325713"/>
    </source>
</evidence>
<dbReference type="PANTHER" id="PTHR12558">
    <property type="entry name" value="CELL DIVISION CYCLE 16,23,27"/>
    <property type="match status" value="1"/>
</dbReference>
<protein>
    <recommendedName>
        <fullName evidence="4">Tetratricopeptide repeat protein</fullName>
    </recommendedName>
</protein>
<dbReference type="KEGG" id="nzl:D0T92_04385"/>
<dbReference type="PANTHER" id="PTHR12558:SF13">
    <property type="entry name" value="CELL DIVISION CYCLE PROTEIN 27 HOMOLOG"/>
    <property type="match status" value="1"/>
</dbReference>
<name>A0A5J6PSY4_9NEIS</name>
<accession>A0A5J6PSY4</accession>
<proteinExistence type="predicted"/>
<dbReference type="SUPFAM" id="SSF48452">
    <property type="entry name" value="TPR-like"/>
    <property type="match status" value="1"/>
</dbReference>
<evidence type="ECO:0000313" key="2">
    <source>
        <dbReference type="EMBL" id="QEY25848.1"/>
    </source>
</evidence>
<dbReference type="SUPFAM" id="SSF81901">
    <property type="entry name" value="HCP-like"/>
    <property type="match status" value="1"/>
</dbReference>
<gene>
    <name evidence="2" type="ORF">D0T92_04385</name>
</gene>
<dbReference type="InterPro" id="IPR011990">
    <property type="entry name" value="TPR-like_helical_dom_sf"/>
</dbReference>
<sequence>MFFGNIRIRSSVAAVLVLFAAHAHALGEAAKHPQQYVRSVTPVTAGSNLDRSNEQLSEYERRIGIVDRANGLFTLLGGEMALQKGETGTALATYIVMLDRTKDAAVAERAMEMAISLRAYRQAEQIFQKWREIEPEPGEAQRRMAWMRNLVTGQNDSTGRELKDILDHAGEERVRRIFLMLAQLSLQQSDLAQKAGKDIHKAAQKYKSMPEAAIADVIFSAQRDRERDAVAALQRLSKLDTRILPPTEVTLRLVARHNPKILSRFFDETDTVKLSPVWQELEISSLLAQGQPDKAYQRLQTLLNENPNADLYIQAAILSVTRQEDISVVGNYLEKAYRVGTSEQKSRAAVIGAMRYAEAKKFKEAKAWVEKIISPEYAFDKIVLNASIEAERGNGRNALDEVRRARQLPDKEGRFFNMGDIQRVYLFALSKHGNPKEVLEELNSLATTVEQQPNGREYLPDILYQRAMLYADQLKSPEKAIVDLRRYLALSPNSAAGLNALGYTMLSLPNYNINEAFRLIQAAYQQEPESAAINDSLGWVYYLKGDAEAALPYLEYAFEQYPDAEVSAHLGEVLWKLGQKDKARKVWQEGLTKEGDTALLKKTLQRLGVTLPKTTVRKK</sequence>
<dbReference type="Gene3D" id="1.25.40.10">
    <property type="entry name" value="Tetratricopeptide repeat domain"/>
    <property type="match status" value="2"/>
</dbReference>
<dbReference type="RefSeq" id="WP_151050570.1">
    <property type="nucleotide sequence ID" value="NZ_CP031700.1"/>
</dbReference>
<dbReference type="Proteomes" id="UP000325713">
    <property type="component" value="Chromosome"/>
</dbReference>
<keyword evidence="1" id="KW-0732">Signal</keyword>
<dbReference type="OrthoDB" id="9766710at2"/>
<keyword evidence="3" id="KW-1185">Reference proteome</keyword>
<dbReference type="InterPro" id="IPR019734">
    <property type="entry name" value="TPR_rpt"/>
</dbReference>
<organism evidence="2 3">
    <name type="scientific">Neisseria zalophi</name>
    <dbReference type="NCBI Taxonomy" id="640030"/>
    <lineage>
        <taxon>Bacteria</taxon>
        <taxon>Pseudomonadati</taxon>
        <taxon>Pseudomonadota</taxon>
        <taxon>Betaproteobacteria</taxon>
        <taxon>Neisseriales</taxon>
        <taxon>Neisseriaceae</taxon>
        <taxon>Neisseria</taxon>
    </lineage>
</organism>
<dbReference type="EMBL" id="CP031700">
    <property type="protein sequence ID" value="QEY25848.1"/>
    <property type="molecule type" value="Genomic_DNA"/>
</dbReference>
<feature type="chain" id="PRO_5023888648" description="Tetratricopeptide repeat protein" evidence="1">
    <location>
        <begin position="26"/>
        <end position="619"/>
    </location>
</feature>
<dbReference type="AlphaFoldDB" id="A0A5J6PSY4"/>
<evidence type="ECO:0000256" key="1">
    <source>
        <dbReference type="SAM" id="SignalP"/>
    </source>
</evidence>